<organism evidence="2 3">
    <name type="scientific">Plutella xylostella</name>
    <name type="common">Diamondback moth</name>
    <name type="synonym">Plutella maculipennis</name>
    <dbReference type="NCBI Taxonomy" id="51655"/>
    <lineage>
        <taxon>Eukaryota</taxon>
        <taxon>Metazoa</taxon>
        <taxon>Ecdysozoa</taxon>
        <taxon>Arthropoda</taxon>
        <taxon>Hexapoda</taxon>
        <taxon>Insecta</taxon>
        <taxon>Pterygota</taxon>
        <taxon>Neoptera</taxon>
        <taxon>Endopterygota</taxon>
        <taxon>Lepidoptera</taxon>
        <taxon>Glossata</taxon>
        <taxon>Ditrysia</taxon>
        <taxon>Yponomeutoidea</taxon>
        <taxon>Plutellidae</taxon>
        <taxon>Plutella</taxon>
    </lineage>
</organism>
<accession>A0ABQ7R8M0</accession>
<comment type="caution">
    <text evidence="2">The sequence shown here is derived from an EMBL/GenBank/DDBJ whole genome shotgun (WGS) entry which is preliminary data.</text>
</comment>
<feature type="compositionally biased region" description="Polar residues" evidence="1">
    <location>
        <begin position="1"/>
        <end position="12"/>
    </location>
</feature>
<dbReference type="EMBL" id="JAHIBW010000001">
    <property type="protein sequence ID" value="KAG7313660.1"/>
    <property type="molecule type" value="Genomic_DNA"/>
</dbReference>
<name>A0ABQ7R8M0_PLUXY</name>
<gene>
    <name evidence="2" type="ORF">JYU34_000819</name>
</gene>
<sequence>MSLFQRSLNNPPSRRVAARNRRKPAPAVHRVLDECDTGIVFKSRLPSPSRAYAQFGRSLPIKSGSAVCTYEDRAANKTAGARGSAPAAVVYLPTLIHARLAAD</sequence>
<reference evidence="2 3" key="1">
    <citation type="submission" date="2021-06" db="EMBL/GenBank/DDBJ databases">
        <title>A haploid diamondback moth (Plutella xylostella L.) genome assembly resolves 31 chromosomes and identifies a diamide resistance mutation.</title>
        <authorList>
            <person name="Ward C.M."/>
            <person name="Perry K.D."/>
            <person name="Baker G."/>
            <person name="Powis K."/>
            <person name="Heckel D.G."/>
            <person name="Baxter S.W."/>
        </authorList>
    </citation>
    <scope>NUCLEOTIDE SEQUENCE [LARGE SCALE GENOMIC DNA]</scope>
    <source>
        <strain evidence="2 3">LV</strain>
        <tissue evidence="2">Single pupa</tissue>
    </source>
</reference>
<evidence type="ECO:0000313" key="3">
    <source>
        <dbReference type="Proteomes" id="UP000823941"/>
    </source>
</evidence>
<dbReference type="Proteomes" id="UP000823941">
    <property type="component" value="Chromosome 1"/>
</dbReference>
<protein>
    <submittedName>
        <fullName evidence="2">Uncharacterized protein</fullName>
    </submittedName>
</protein>
<feature type="region of interest" description="Disordered" evidence="1">
    <location>
        <begin position="1"/>
        <end position="24"/>
    </location>
</feature>
<keyword evidence="3" id="KW-1185">Reference proteome</keyword>
<evidence type="ECO:0000313" key="2">
    <source>
        <dbReference type="EMBL" id="KAG7313660.1"/>
    </source>
</evidence>
<proteinExistence type="predicted"/>
<evidence type="ECO:0000256" key="1">
    <source>
        <dbReference type="SAM" id="MobiDB-lite"/>
    </source>
</evidence>